<organism evidence="7 8">
    <name type="scientific">Bordetella genomosp. 4</name>
    <dbReference type="NCBI Taxonomy" id="463044"/>
    <lineage>
        <taxon>Bacteria</taxon>
        <taxon>Pseudomonadati</taxon>
        <taxon>Pseudomonadota</taxon>
        <taxon>Betaproteobacteria</taxon>
        <taxon>Burkholderiales</taxon>
        <taxon>Alcaligenaceae</taxon>
        <taxon>Bordetella</taxon>
    </lineage>
</organism>
<proteinExistence type="inferred from homology"/>
<feature type="domain" description="RNA polymerase sigma-70 region 2" evidence="5">
    <location>
        <begin position="15"/>
        <end position="80"/>
    </location>
</feature>
<protein>
    <submittedName>
        <fullName evidence="7">RNA polymerase subunit sigma</fullName>
    </submittedName>
</protein>
<dbReference type="NCBIfam" id="TIGR02937">
    <property type="entry name" value="sigma70-ECF"/>
    <property type="match status" value="1"/>
</dbReference>
<dbReference type="Proteomes" id="UP000216885">
    <property type="component" value="Unassembled WGS sequence"/>
</dbReference>
<evidence type="ECO:0000259" key="5">
    <source>
        <dbReference type="Pfam" id="PF04542"/>
    </source>
</evidence>
<accession>A0A261TRQ4</accession>
<dbReference type="InterPro" id="IPR007627">
    <property type="entry name" value="RNA_pol_sigma70_r2"/>
</dbReference>
<dbReference type="InterPro" id="IPR013324">
    <property type="entry name" value="RNA_pol_sigma_r3/r4-like"/>
</dbReference>
<dbReference type="InterPro" id="IPR036388">
    <property type="entry name" value="WH-like_DNA-bd_sf"/>
</dbReference>
<dbReference type="RefSeq" id="WP_094838845.1">
    <property type="nucleotide sequence ID" value="NZ_NEVQ01000021.1"/>
</dbReference>
<evidence type="ECO:0000259" key="6">
    <source>
        <dbReference type="Pfam" id="PF08281"/>
    </source>
</evidence>
<keyword evidence="2" id="KW-0805">Transcription regulation</keyword>
<dbReference type="Gene3D" id="1.10.10.10">
    <property type="entry name" value="Winged helix-like DNA-binding domain superfamily/Winged helix DNA-binding domain"/>
    <property type="match status" value="1"/>
</dbReference>
<dbReference type="EMBL" id="NEVQ01000021">
    <property type="protein sequence ID" value="OZI52354.1"/>
    <property type="molecule type" value="Genomic_DNA"/>
</dbReference>
<reference evidence="7 8" key="1">
    <citation type="submission" date="2017-05" db="EMBL/GenBank/DDBJ databases">
        <title>Complete and WGS of Bordetella genogroups.</title>
        <authorList>
            <person name="Spilker T."/>
            <person name="LiPuma J."/>
        </authorList>
    </citation>
    <scope>NUCLEOTIDE SEQUENCE [LARGE SCALE GENOMIC DNA]</scope>
    <source>
        <strain evidence="7 8">AU9919</strain>
    </source>
</reference>
<dbReference type="NCBIfam" id="NF009180">
    <property type="entry name" value="PRK12528.1"/>
    <property type="match status" value="1"/>
</dbReference>
<evidence type="ECO:0000256" key="1">
    <source>
        <dbReference type="ARBA" id="ARBA00010641"/>
    </source>
</evidence>
<dbReference type="GO" id="GO:0003677">
    <property type="term" value="F:DNA binding"/>
    <property type="evidence" value="ECO:0007669"/>
    <property type="project" value="InterPro"/>
</dbReference>
<dbReference type="GO" id="GO:0006352">
    <property type="term" value="P:DNA-templated transcription initiation"/>
    <property type="evidence" value="ECO:0007669"/>
    <property type="project" value="InterPro"/>
</dbReference>
<evidence type="ECO:0000313" key="8">
    <source>
        <dbReference type="Proteomes" id="UP000216885"/>
    </source>
</evidence>
<dbReference type="PANTHER" id="PTHR43133">
    <property type="entry name" value="RNA POLYMERASE ECF-TYPE SIGMA FACTO"/>
    <property type="match status" value="1"/>
</dbReference>
<dbReference type="Gene3D" id="1.10.1740.10">
    <property type="match status" value="1"/>
</dbReference>
<comment type="caution">
    <text evidence="7">The sequence shown here is derived from an EMBL/GenBank/DDBJ whole genome shotgun (WGS) entry which is preliminary data.</text>
</comment>
<evidence type="ECO:0000256" key="2">
    <source>
        <dbReference type="ARBA" id="ARBA00023015"/>
    </source>
</evidence>
<evidence type="ECO:0000256" key="3">
    <source>
        <dbReference type="ARBA" id="ARBA00023082"/>
    </source>
</evidence>
<dbReference type="Pfam" id="PF04542">
    <property type="entry name" value="Sigma70_r2"/>
    <property type="match status" value="1"/>
</dbReference>
<sequence>MRPSEPSLHEHTKTLYSQHHTWLAGWLRRRMSGADCAADLAQDTFLRVLTAKEATPPAEPRAFLATIARRLLANYRRREALEHAYLEALASLPEALVPGPEECKLVLEALCAIDRALGTLPDKAREAFLLARLEGLTYDEIAERLGVTTRTVGNYMVRAVQACFFAEQQPA</sequence>
<keyword evidence="4" id="KW-0804">Transcription</keyword>
<name>A0A261TRQ4_9BORD</name>
<dbReference type="InterPro" id="IPR013325">
    <property type="entry name" value="RNA_pol_sigma_r2"/>
</dbReference>
<dbReference type="Pfam" id="PF08281">
    <property type="entry name" value="Sigma70_r4_2"/>
    <property type="match status" value="1"/>
</dbReference>
<dbReference type="SUPFAM" id="SSF88946">
    <property type="entry name" value="Sigma2 domain of RNA polymerase sigma factors"/>
    <property type="match status" value="1"/>
</dbReference>
<evidence type="ECO:0000313" key="7">
    <source>
        <dbReference type="EMBL" id="OZI52354.1"/>
    </source>
</evidence>
<keyword evidence="8" id="KW-1185">Reference proteome</keyword>
<dbReference type="InterPro" id="IPR039425">
    <property type="entry name" value="RNA_pol_sigma-70-like"/>
</dbReference>
<dbReference type="CDD" id="cd06171">
    <property type="entry name" value="Sigma70_r4"/>
    <property type="match status" value="1"/>
</dbReference>
<feature type="domain" description="RNA polymerase sigma factor 70 region 4 type 2" evidence="6">
    <location>
        <begin position="112"/>
        <end position="163"/>
    </location>
</feature>
<dbReference type="SUPFAM" id="SSF88659">
    <property type="entry name" value="Sigma3 and sigma4 domains of RNA polymerase sigma factors"/>
    <property type="match status" value="1"/>
</dbReference>
<dbReference type="InterPro" id="IPR013249">
    <property type="entry name" value="RNA_pol_sigma70_r4_t2"/>
</dbReference>
<gene>
    <name evidence="7" type="ORF">CAL20_20585</name>
</gene>
<evidence type="ECO:0000256" key="4">
    <source>
        <dbReference type="ARBA" id="ARBA00023163"/>
    </source>
</evidence>
<keyword evidence="3" id="KW-0731">Sigma factor</keyword>
<dbReference type="PANTHER" id="PTHR43133:SF63">
    <property type="entry name" value="RNA POLYMERASE SIGMA FACTOR FECI-RELATED"/>
    <property type="match status" value="1"/>
</dbReference>
<dbReference type="InterPro" id="IPR014284">
    <property type="entry name" value="RNA_pol_sigma-70_dom"/>
</dbReference>
<dbReference type="GO" id="GO:0016987">
    <property type="term" value="F:sigma factor activity"/>
    <property type="evidence" value="ECO:0007669"/>
    <property type="project" value="UniProtKB-KW"/>
</dbReference>
<comment type="similarity">
    <text evidence="1">Belongs to the sigma-70 factor family. ECF subfamily.</text>
</comment>
<dbReference type="AlphaFoldDB" id="A0A261TRQ4"/>